<feature type="non-terminal residue" evidence="1">
    <location>
        <position position="176"/>
    </location>
</feature>
<evidence type="ECO:0000313" key="1">
    <source>
        <dbReference type="EMBL" id="EKC46107.1"/>
    </source>
</evidence>
<comment type="caution">
    <text evidence="1">The sequence shown here is derived from an EMBL/GenBank/DDBJ whole genome shotgun (WGS) entry which is preliminary data.</text>
</comment>
<dbReference type="EMBL" id="AJWZ01011205">
    <property type="protein sequence ID" value="EKC46107.1"/>
    <property type="molecule type" value="Genomic_DNA"/>
</dbReference>
<reference evidence="1" key="1">
    <citation type="journal article" date="2013" name="Environ. Microbiol.">
        <title>Microbiota from the distal guts of lean and obese adolescents exhibit partial functional redundancy besides clear differences in community structure.</title>
        <authorList>
            <person name="Ferrer M."/>
            <person name="Ruiz A."/>
            <person name="Lanza F."/>
            <person name="Haange S.B."/>
            <person name="Oberbach A."/>
            <person name="Till H."/>
            <person name="Bargiela R."/>
            <person name="Campoy C."/>
            <person name="Segura M.T."/>
            <person name="Richter M."/>
            <person name="von Bergen M."/>
            <person name="Seifert J."/>
            <person name="Suarez A."/>
        </authorList>
    </citation>
    <scope>NUCLEOTIDE SEQUENCE</scope>
</reference>
<gene>
    <name evidence="1" type="ORF">OBE_16465</name>
</gene>
<proteinExistence type="predicted"/>
<organism evidence="1">
    <name type="scientific">human gut metagenome</name>
    <dbReference type="NCBI Taxonomy" id="408170"/>
    <lineage>
        <taxon>unclassified sequences</taxon>
        <taxon>metagenomes</taxon>
        <taxon>organismal metagenomes</taxon>
    </lineage>
</organism>
<name>K1RBF7_9ZZZZ</name>
<dbReference type="AlphaFoldDB" id="K1RBF7"/>
<accession>K1RBF7</accession>
<protein>
    <submittedName>
        <fullName evidence="1">Transcriptional regulator, AraC family</fullName>
    </submittedName>
</protein>
<sequence length="176" mass="20055">MTSEYMNNLYRDLLSNSPQTVTIPIPSDMGTGQIAQVVTKQGAVVSDWKMNYFSDMNVRGINSEDYIQMLFCLNDGVSWNIAGSREGACLAKGESCIYRGHGKMESLCYAQNSDFYFKNIKIPVPYFKRLLQDYFEDGEITVYEKKLLTGISKVSITPYMEHIFAELQDFTHYRGG</sequence>